<proteinExistence type="predicted"/>
<feature type="region of interest" description="Disordered" evidence="1">
    <location>
        <begin position="1"/>
        <end position="29"/>
    </location>
</feature>
<feature type="compositionally biased region" description="Polar residues" evidence="1">
    <location>
        <begin position="8"/>
        <end position="17"/>
    </location>
</feature>
<evidence type="ECO:0000256" key="1">
    <source>
        <dbReference type="SAM" id="MobiDB-lite"/>
    </source>
</evidence>
<evidence type="ECO:0000313" key="3">
    <source>
        <dbReference type="Proteomes" id="UP001162483"/>
    </source>
</evidence>
<name>A0ABN9H2E8_9NEOB</name>
<dbReference type="Proteomes" id="UP001162483">
    <property type="component" value="Unassembled WGS sequence"/>
</dbReference>
<organism evidence="2 3">
    <name type="scientific">Staurois parvus</name>
    <dbReference type="NCBI Taxonomy" id="386267"/>
    <lineage>
        <taxon>Eukaryota</taxon>
        <taxon>Metazoa</taxon>
        <taxon>Chordata</taxon>
        <taxon>Craniata</taxon>
        <taxon>Vertebrata</taxon>
        <taxon>Euteleostomi</taxon>
        <taxon>Amphibia</taxon>
        <taxon>Batrachia</taxon>
        <taxon>Anura</taxon>
        <taxon>Neobatrachia</taxon>
        <taxon>Ranoidea</taxon>
        <taxon>Ranidae</taxon>
        <taxon>Staurois</taxon>
    </lineage>
</organism>
<keyword evidence="3" id="KW-1185">Reference proteome</keyword>
<evidence type="ECO:0000313" key="2">
    <source>
        <dbReference type="EMBL" id="CAI9615549.1"/>
    </source>
</evidence>
<comment type="caution">
    <text evidence="2">The sequence shown here is derived from an EMBL/GenBank/DDBJ whole genome shotgun (WGS) entry which is preliminary data.</text>
</comment>
<feature type="non-terminal residue" evidence="2">
    <location>
        <position position="1"/>
    </location>
</feature>
<dbReference type="EMBL" id="CATNWA010019890">
    <property type="protein sequence ID" value="CAI9615549.1"/>
    <property type="molecule type" value="Genomic_DNA"/>
</dbReference>
<protein>
    <submittedName>
        <fullName evidence="2">Uncharacterized protein</fullName>
    </submittedName>
</protein>
<gene>
    <name evidence="2" type="ORF">SPARVUS_LOCUS15249430</name>
</gene>
<sequence>PVRDQPVVASSSPQTRIPQGAESKFRPACSPEPLMVGMDLEQAETRSRPLVATSCGRGTCRWYAAGESLM</sequence>
<accession>A0ABN9H2E8</accession>
<reference evidence="2" key="1">
    <citation type="submission" date="2023-05" db="EMBL/GenBank/DDBJ databases">
        <authorList>
            <person name="Stuckert A."/>
        </authorList>
    </citation>
    <scope>NUCLEOTIDE SEQUENCE</scope>
</reference>